<dbReference type="AlphaFoldDB" id="A0A562SXV8"/>
<dbReference type="PANTHER" id="PTHR10057">
    <property type="entry name" value="PERIPHERAL-TYPE BENZODIAZEPINE RECEPTOR"/>
    <property type="match status" value="1"/>
</dbReference>
<accession>A0A562SXV8</accession>
<sequence>MAAGFVFGILVFLTAMSGAVFKPGDWYLSLKKPSWTPPGWAFPLVWTVLYVMIGYSGWLIWSEQGFGLALVFWVLQLALNGAWSWLFFGMKRMDYALIDVCAMWLSIVAYIGAAWPVSTTAALLFLPYLAWVSVAAALNLSVWRLNPDEVPA</sequence>
<feature type="transmembrane region" description="Helical" evidence="6">
    <location>
        <begin position="95"/>
        <end position="115"/>
    </location>
</feature>
<dbReference type="GO" id="GO:0016020">
    <property type="term" value="C:membrane"/>
    <property type="evidence" value="ECO:0007669"/>
    <property type="project" value="UniProtKB-SubCell"/>
</dbReference>
<feature type="transmembrane region" description="Helical" evidence="6">
    <location>
        <begin position="68"/>
        <end position="89"/>
    </location>
</feature>
<dbReference type="PANTHER" id="PTHR10057:SF0">
    <property type="entry name" value="TRANSLOCATOR PROTEIN"/>
    <property type="match status" value="1"/>
</dbReference>
<dbReference type="EMBL" id="VLLF01000006">
    <property type="protein sequence ID" value="TWI85933.1"/>
    <property type="molecule type" value="Genomic_DNA"/>
</dbReference>
<evidence type="ECO:0000256" key="6">
    <source>
        <dbReference type="SAM" id="Phobius"/>
    </source>
</evidence>
<dbReference type="CDD" id="cd15904">
    <property type="entry name" value="TSPO_MBR"/>
    <property type="match status" value="1"/>
</dbReference>
<organism evidence="7 8">
    <name type="scientific">Roseibium hamelinense</name>
    <dbReference type="NCBI Taxonomy" id="150831"/>
    <lineage>
        <taxon>Bacteria</taxon>
        <taxon>Pseudomonadati</taxon>
        <taxon>Pseudomonadota</taxon>
        <taxon>Alphaproteobacteria</taxon>
        <taxon>Hyphomicrobiales</taxon>
        <taxon>Stappiaceae</taxon>
        <taxon>Roseibium</taxon>
    </lineage>
</organism>
<dbReference type="FunFam" id="1.20.1260.100:FF:000001">
    <property type="entry name" value="translocator protein 2"/>
    <property type="match status" value="1"/>
</dbReference>
<keyword evidence="3 6" id="KW-0812">Transmembrane</keyword>
<dbReference type="OrthoDB" id="9795496at2"/>
<dbReference type="Proteomes" id="UP000320593">
    <property type="component" value="Unassembled WGS sequence"/>
</dbReference>
<evidence type="ECO:0000256" key="2">
    <source>
        <dbReference type="ARBA" id="ARBA00007524"/>
    </source>
</evidence>
<dbReference type="InterPro" id="IPR038330">
    <property type="entry name" value="TspO/MBR-related_sf"/>
</dbReference>
<comment type="similarity">
    <text evidence="2">Belongs to the TspO/BZRP family.</text>
</comment>
<dbReference type="Gene3D" id="1.20.1260.100">
    <property type="entry name" value="TspO/MBR protein"/>
    <property type="match status" value="1"/>
</dbReference>
<keyword evidence="4 6" id="KW-1133">Transmembrane helix</keyword>
<feature type="transmembrane region" description="Helical" evidence="6">
    <location>
        <begin position="41"/>
        <end position="61"/>
    </location>
</feature>
<evidence type="ECO:0000256" key="3">
    <source>
        <dbReference type="ARBA" id="ARBA00022692"/>
    </source>
</evidence>
<protein>
    <submittedName>
        <fullName evidence="7">TspO/MBR related protein</fullName>
    </submittedName>
</protein>
<evidence type="ECO:0000313" key="7">
    <source>
        <dbReference type="EMBL" id="TWI85933.1"/>
    </source>
</evidence>
<dbReference type="RefSeq" id="WP_145343999.1">
    <property type="nucleotide sequence ID" value="NZ_SMLY01000083.1"/>
</dbReference>
<comment type="subcellular location">
    <subcellularLocation>
        <location evidence="1">Membrane</location>
        <topology evidence="1">Multi-pass membrane protein</topology>
    </subcellularLocation>
</comment>
<evidence type="ECO:0000256" key="1">
    <source>
        <dbReference type="ARBA" id="ARBA00004141"/>
    </source>
</evidence>
<proteinExistence type="inferred from homology"/>
<feature type="transmembrane region" description="Helical" evidence="6">
    <location>
        <begin position="122"/>
        <end position="143"/>
    </location>
</feature>
<dbReference type="InterPro" id="IPR004307">
    <property type="entry name" value="TspO_MBR"/>
</dbReference>
<reference evidence="7 8" key="1">
    <citation type="submission" date="2019-07" db="EMBL/GenBank/DDBJ databases">
        <title>Genomic Encyclopedia of Archaeal and Bacterial Type Strains, Phase II (KMG-II): from individual species to whole genera.</title>
        <authorList>
            <person name="Goeker M."/>
        </authorList>
    </citation>
    <scope>NUCLEOTIDE SEQUENCE [LARGE SCALE GENOMIC DNA]</scope>
    <source>
        <strain evidence="7 8">ATCC BAA-252</strain>
    </source>
</reference>
<comment type="caution">
    <text evidence="7">The sequence shown here is derived from an EMBL/GenBank/DDBJ whole genome shotgun (WGS) entry which is preliminary data.</text>
</comment>
<dbReference type="PIRSF" id="PIRSF005859">
    <property type="entry name" value="PBR"/>
    <property type="match status" value="1"/>
</dbReference>
<evidence type="ECO:0000256" key="5">
    <source>
        <dbReference type="ARBA" id="ARBA00023136"/>
    </source>
</evidence>
<gene>
    <name evidence="7" type="ORF">JM93_02640</name>
</gene>
<dbReference type="GO" id="GO:0033013">
    <property type="term" value="P:tetrapyrrole metabolic process"/>
    <property type="evidence" value="ECO:0007669"/>
    <property type="project" value="UniProtKB-ARBA"/>
</dbReference>
<keyword evidence="8" id="KW-1185">Reference proteome</keyword>
<dbReference type="Pfam" id="PF03073">
    <property type="entry name" value="TspO_MBR"/>
    <property type="match status" value="1"/>
</dbReference>
<evidence type="ECO:0000313" key="8">
    <source>
        <dbReference type="Proteomes" id="UP000320593"/>
    </source>
</evidence>
<keyword evidence="5 6" id="KW-0472">Membrane</keyword>
<name>A0A562SXV8_9HYPH</name>
<evidence type="ECO:0000256" key="4">
    <source>
        <dbReference type="ARBA" id="ARBA00022989"/>
    </source>
</evidence>